<protein>
    <recommendedName>
        <fullName evidence="15">Peptidase M12B domain-containing protein</fullName>
    </recommendedName>
</protein>
<dbReference type="GO" id="GO:0016020">
    <property type="term" value="C:membrane"/>
    <property type="evidence" value="ECO:0007669"/>
    <property type="project" value="UniProtKB-SubCell"/>
</dbReference>
<dbReference type="InterPro" id="IPR036436">
    <property type="entry name" value="Disintegrin_dom_sf"/>
</dbReference>
<dbReference type="GO" id="GO:0004222">
    <property type="term" value="F:metalloendopeptidase activity"/>
    <property type="evidence" value="ECO:0007669"/>
    <property type="project" value="InterPro"/>
</dbReference>
<feature type="disulfide bond" evidence="6">
    <location>
        <begin position="613"/>
        <end position="633"/>
    </location>
</feature>
<keyword evidence="7" id="KW-0479">Metal-binding</keyword>
<evidence type="ECO:0000256" key="5">
    <source>
        <dbReference type="ARBA" id="ARBA00023157"/>
    </source>
</evidence>
<dbReference type="PROSITE" id="PS01186">
    <property type="entry name" value="EGF_2"/>
    <property type="match status" value="1"/>
</dbReference>
<feature type="compositionally biased region" description="Low complexity" evidence="8">
    <location>
        <begin position="520"/>
        <end position="531"/>
    </location>
</feature>
<evidence type="ECO:0000313" key="14">
    <source>
        <dbReference type="WBParaSite" id="TREG1_105480.4"/>
    </source>
</evidence>
<comment type="subcellular location">
    <subcellularLocation>
        <location evidence="1">Membrane</location>
        <topology evidence="1">Single-pass membrane protein</topology>
    </subcellularLocation>
</comment>
<dbReference type="WBParaSite" id="TREG1_105480.4">
    <property type="protein sequence ID" value="TREG1_105480.4"/>
    <property type="gene ID" value="TREG1_105480"/>
</dbReference>
<feature type="binding site" evidence="7">
    <location>
        <position position="391"/>
    </location>
    <ligand>
        <name>Zn(2+)</name>
        <dbReference type="ChEBI" id="CHEBI:29105"/>
        <note>catalytic</note>
    </ligand>
</feature>
<dbReference type="InterPro" id="IPR024079">
    <property type="entry name" value="MetalloPept_cat_dom_sf"/>
</dbReference>
<dbReference type="PROSITE" id="PS50214">
    <property type="entry name" value="DISINTEGRIN_2"/>
    <property type="match status" value="1"/>
</dbReference>
<accession>A0AA85ILS1</accession>
<feature type="domain" description="Disintegrin" evidence="11">
    <location>
        <begin position="537"/>
        <end position="641"/>
    </location>
</feature>
<dbReference type="CDD" id="cd00054">
    <property type="entry name" value="EGF_CA"/>
    <property type="match status" value="1"/>
</dbReference>
<feature type="transmembrane region" description="Helical" evidence="9">
    <location>
        <begin position="1014"/>
        <end position="1037"/>
    </location>
</feature>
<feature type="region of interest" description="Disordered" evidence="8">
    <location>
        <begin position="1114"/>
        <end position="1147"/>
    </location>
</feature>
<dbReference type="InterPro" id="IPR001590">
    <property type="entry name" value="Peptidase_M12B"/>
</dbReference>
<feature type="disulfide bond" evidence="7">
    <location>
        <begin position="365"/>
        <end position="445"/>
    </location>
</feature>
<reference evidence="14" key="2">
    <citation type="submission" date="2023-11" db="UniProtKB">
        <authorList>
            <consortium name="WormBaseParasite"/>
        </authorList>
    </citation>
    <scope>IDENTIFICATION</scope>
</reference>
<dbReference type="PROSITE" id="PS50215">
    <property type="entry name" value="ADAM_MEPRO"/>
    <property type="match status" value="1"/>
</dbReference>
<dbReference type="Proteomes" id="UP000050795">
    <property type="component" value="Unassembled WGS sequence"/>
</dbReference>
<keyword evidence="13" id="KW-1185">Reference proteome</keyword>
<evidence type="ECO:0000256" key="9">
    <source>
        <dbReference type="SAM" id="Phobius"/>
    </source>
</evidence>
<dbReference type="Pfam" id="PF08516">
    <property type="entry name" value="ADAM_CR"/>
    <property type="match status" value="1"/>
</dbReference>
<feature type="signal peptide" evidence="10">
    <location>
        <begin position="1"/>
        <end position="20"/>
    </location>
</feature>
<proteinExistence type="predicted"/>
<evidence type="ECO:0000256" key="1">
    <source>
        <dbReference type="ARBA" id="ARBA00004167"/>
    </source>
</evidence>
<dbReference type="GO" id="GO:0006509">
    <property type="term" value="P:membrane protein ectodomain proteolysis"/>
    <property type="evidence" value="ECO:0007669"/>
    <property type="project" value="TreeGrafter"/>
</dbReference>
<dbReference type="SMART" id="SM00608">
    <property type="entry name" value="ACR"/>
    <property type="match status" value="1"/>
</dbReference>
<feature type="chain" id="PRO_5041690056" description="Peptidase M12B domain-containing protein" evidence="10">
    <location>
        <begin position="21"/>
        <end position="1406"/>
    </location>
</feature>
<dbReference type="InterPro" id="IPR034027">
    <property type="entry name" value="Reprolysin_adamalysin"/>
</dbReference>
<dbReference type="GO" id="GO:0046872">
    <property type="term" value="F:metal ion binding"/>
    <property type="evidence" value="ECO:0007669"/>
    <property type="project" value="UniProtKB-KW"/>
</dbReference>
<comment type="caution">
    <text evidence="7">Lacks conserved residue(s) required for the propagation of feature annotation.</text>
</comment>
<dbReference type="PANTHER" id="PTHR11905">
    <property type="entry name" value="ADAM A DISINTEGRIN AND METALLOPROTEASE DOMAIN"/>
    <property type="match status" value="1"/>
</dbReference>
<evidence type="ECO:0000256" key="10">
    <source>
        <dbReference type="SAM" id="SignalP"/>
    </source>
</evidence>
<dbReference type="PANTHER" id="PTHR11905:SF159">
    <property type="entry name" value="ADAM METALLOPROTEASE"/>
    <property type="match status" value="1"/>
</dbReference>
<keyword evidence="5 7" id="KW-1015">Disulfide bond</keyword>
<feature type="binding site" evidence="7">
    <location>
        <position position="395"/>
    </location>
    <ligand>
        <name>Zn(2+)</name>
        <dbReference type="ChEBI" id="CHEBI:29105"/>
        <note>catalytic</note>
    </ligand>
</feature>
<dbReference type="Pfam" id="PF00200">
    <property type="entry name" value="Disintegrin"/>
    <property type="match status" value="1"/>
</dbReference>
<evidence type="ECO:0000256" key="7">
    <source>
        <dbReference type="PROSITE-ProRule" id="PRU00276"/>
    </source>
</evidence>
<keyword evidence="7" id="KW-0862">Zinc</keyword>
<dbReference type="SUPFAM" id="SSF55486">
    <property type="entry name" value="Metalloproteases ('zincins'), catalytic domain"/>
    <property type="match status" value="1"/>
</dbReference>
<name>A0AA85ILS1_TRIRE</name>
<feature type="domain" description="Peptidase M12B" evidence="12">
    <location>
        <begin position="256"/>
        <end position="450"/>
    </location>
</feature>
<evidence type="ECO:0000256" key="4">
    <source>
        <dbReference type="ARBA" id="ARBA00023136"/>
    </source>
</evidence>
<feature type="binding site" evidence="7">
    <location>
        <position position="401"/>
    </location>
    <ligand>
        <name>Zn(2+)</name>
        <dbReference type="ChEBI" id="CHEBI:29105"/>
        <note>catalytic</note>
    </ligand>
</feature>
<evidence type="ECO:0000259" key="11">
    <source>
        <dbReference type="PROSITE" id="PS50214"/>
    </source>
</evidence>
<evidence type="ECO:0000256" key="8">
    <source>
        <dbReference type="SAM" id="MobiDB-lite"/>
    </source>
</evidence>
<keyword evidence="4 9" id="KW-0472">Membrane</keyword>
<dbReference type="Gene3D" id="4.10.70.10">
    <property type="entry name" value="Disintegrin domain"/>
    <property type="match status" value="2"/>
</dbReference>
<keyword evidence="2 9" id="KW-0812">Transmembrane</keyword>
<dbReference type="SMART" id="SM00050">
    <property type="entry name" value="DISIN"/>
    <property type="match status" value="1"/>
</dbReference>
<feature type="region of interest" description="Disordered" evidence="8">
    <location>
        <begin position="510"/>
        <end position="531"/>
    </location>
</feature>
<dbReference type="Pfam" id="PF01421">
    <property type="entry name" value="Reprolysin"/>
    <property type="match status" value="1"/>
</dbReference>
<evidence type="ECO:0000256" key="6">
    <source>
        <dbReference type="PROSITE-ProRule" id="PRU00068"/>
    </source>
</evidence>
<dbReference type="Gene3D" id="3.40.390.10">
    <property type="entry name" value="Collagenase (Catalytic Domain)"/>
    <property type="match status" value="1"/>
</dbReference>
<feature type="compositionally biased region" description="Polar residues" evidence="8">
    <location>
        <begin position="1117"/>
        <end position="1135"/>
    </location>
</feature>
<evidence type="ECO:0000313" key="13">
    <source>
        <dbReference type="Proteomes" id="UP000050795"/>
    </source>
</evidence>
<keyword evidence="3 9" id="KW-1133">Transmembrane helix</keyword>
<evidence type="ECO:0000256" key="3">
    <source>
        <dbReference type="ARBA" id="ARBA00022989"/>
    </source>
</evidence>
<dbReference type="CDD" id="cd04269">
    <property type="entry name" value="ZnMc_adamalysin_II_like"/>
    <property type="match status" value="1"/>
</dbReference>
<sequence>MHVFRLFLLLGCTFFRIVNAEYVASVSIHCCIECSEITLHSLTVSLNLNPDLKPEQSIYGFIITLEKYSSTANLPGFGWLSNTVTNLNFENLYRITAYKEVVGDHNSDNVTSNTNVYGLISVYKNEVTGYINVPSSKVFPSGATLYLEPLKQQQQQNDNETLHPPSACHQFNVPYNLTIFPVDMITLEKPTDTLYPTVQNLKQFQSINQNSTSYRPENFQRQFNRRVKRSSTEVPTNTPTLDTVRAVHRPGETEPYIMELFMVVDETLAAEFRGQYDQLVYRVNMIMALVNKLFSPFNIIIVIVRLEIWEQDRISLKVEEHHILTALAQFKRMHTDIRHDCLHALLGTKEQGSRTRGKANHMTMCIYSRCVGYSRVSPTFDITETARTMAHELGHNFGLRHDTEECECQGCIMATGVEFGTTVMKWSPCSIRDLPGLLKYGMGVCLHDMPARGRVSINTFLVDSKTATKNKNNHKDSNNNNHYYYLNMSVPSVVHIYDWQSESKRNPVSRVLTPARQRHSISSSSLSPSASSKQYMDGLCGNGQLDPGEECDCGSQTSCPKEWQACCDPTRCKLRKGAECAGGPCCDIVKTNPNGSGNQSSIQCKLKASGTICRNESGNCDLPEYCDGQSQWCPADVYKADGELCYTDEGRRAHCVRGGCRDADGWCRVLWGKTATIADKYCFYENEVWDRKPTVDSVANCGINRPLPRDRWEDVKTWSGIACETWHDTSCGRLWCHHQNEKAMLLGWIQSQTRVIHSTGRSCSALVYDPVWPASDPVTWDKNKLTQINANGAGFGLYSANTQDAGMVPDGTPCSRGMCYNGSCKSIDEIRSPHSCYCNGRGICNNLGHCHCAPGYKPPNCEEGGNGGSIDSGPPPFTHHHFSQIIKSQLCNKSLLSTSSLQACSNFLPKYSVTKTINRPPTPPPTTTTTEKLHLLKTTLSSNTRKVDPFKRYHLLWNRSKSYIIPIRSTTVQQTILSRTTYHQRHFITTTLSSRRIDDVFYYHWIFDIKDNTLLVIICILFFVILPACGLTVYFLCIRPGRCLLSTSKEFIYTSSGLRRPFDKNCTDCLCHFCRRSSKTKKSTKESNKFRNPYPLLAYTTTDAQETTDGHTVVINGRTNGYPNNYKSSGKLSNGDTHKAVKSNTKSVSFEIPTSNKLLSGGGGKTGSYKHGIPSNTVFVGSETAAATTAKITTTAATNKHIHREPQKATTNVISKYDQNGIVVPEIKPTQIIYPKYPKISDQIVHKTSTKLYHHHSKEQPPAIPNEMMNGTASLISEPRLERMTYEGSMCSLNDAAAVINTLKRKSKESTLTGKKTQSNVPVEVEVVVGNNSQSIVTTAKQKLLNNNDSTTLQTGKLHLTQTTPIRSTLTPKDISEPLLQTTTYNETLSDLQTARLKLSQKVFEL</sequence>
<reference evidence="13" key="1">
    <citation type="submission" date="2022-06" db="EMBL/GenBank/DDBJ databases">
        <authorList>
            <person name="Berger JAMES D."/>
            <person name="Berger JAMES D."/>
        </authorList>
    </citation>
    <scope>NUCLEOTIDE SEQUENCE [LARGE SCALE GENOMIC DNA]</scope>
</reference>
<keyword evidence="10" id="KW-0732">Signal</keyword>
<feature type="active site" evidence="7">
    <location>
        <position position="392"/>
    </location>
</feature>
<organism evidence="13 14">
    <name type="scientific">Trichobilharzia regenti</name>
    <name type="common">Nasal bird schistosome</name>
    <dbReference type="NCBI Taxonomy" id="157069"/>
    <lineage>
        <taxon>Eukaryota</taxon>
        <taxon>Metazoa</taxon>
        <taxon>Spiralia</taxon>
        <taxon>Lophotrochozoa</taxon>
        <taxon>Platyhelminthes</taxon>
        <taxon>Trematoda</taxon>
        <taxon>Digenea</taxon>
        <taxon>Strigeidida</taxon>
        <taxon>Schistosomatoidea</taxon>
        <taxon>Schistosomatidae</taxon>
        <taxon>Trichobilharzia</taxon>
    </lineage>
</organism>
<evidence type="ECO:0008006" key="15">
    <source>
        <dbReference type="Google" id="ProtNLM"/>
    </source>
</evidence>
<dbReference type="InterPro" id="IPR001762">
    <property type="entry name" value="Disintegrin_dom"/>
</dbReference>
<evidence type="ECO:0000256" key="2">
    <source>
        <dbReference type="ARBA" id="ARBA00022692"/>
    </source>
</evidence>
<dbReference type="SUPFAM" id="SSF57552">
    <property type="entry name" value="Blood coagulation inhibitor (disintegrin)"/>
    <property type="match status" value="1"/>
</dbReference>
<dbReference type="InterPro" id="IPR000742">
    <property type="entry name" value="EGF"/>
</dbReference>
<dbReference type="InterPro" id="IPR006586">
    <property type="entry name" value="ADAM_Cys-rich"/>
</dbReference>
<evidence type="ECO:0000259" key="12">
    <source>
        <dbReference type="PROSITE" id="PS50215"/>
    </source>
</evidence>